<dbReference type="Proteomes" id="UP001469089">
    <property type="component" value="Unassembled WGS sequence"/>
</dbReference>
<evidence type="ECO:0000256" key="8">
    <source>
        <dbReference type="RuleBase" id="RU364100"/>
    </source>
</evidence>
<comment type="similarity">
    <text evidence="1 8">Belongs to the SOS response-associated peptidase family.</text>
</comment>
<sequence>MCYSAQVHSSYKKYVRMFGAHINIHEFARLYLDGLEGRADVRTAKGMDAMFAEPQTDDEREVRSLVERRNAAFAEGIEQEIFQQRKRKADAERKLETKVTKAATEDVRIAGNKTQAGLRWIEDLKRTELKDRDHRIFPGWYAPVMIAEEGEYVVVPMRYRCRLPGWTEAMEKEKDGTYNARRNRLGTVWRKLFGYRHGVMVIDTFYEHVKREGRQTILRFNPNPGQPLLAACLWNRTTAPGEPELLSFAAITDDPPPEVAAAGHDRCIIPIKPEHVDAWLNPDPSNLEALYAILDDRVRPYYEHEIDKAA</sequence>
<evidence type="ECO:0000256" key="1">
    <source>
        <dbReference type="ARBA" id="ARBA00008136"/>
    </source>
</evidence>
<evidence type="ECO:0000313" key="9">
    <source>
        <dbReference type="EMBL" id="MEQ5844339.1"/>
    </source>
</evidence>
<evidence type="ECO:0000256" key="4">
    <source>
        <dbReference type="ARBA" id="ARBA00022801"/>
    </source>
</evidence>
<dbReference type="SUPFAM" id="SSF143081">
    <property type="entry name" value="BB1717-like"/>
    <property type="match status" value="1"/>
</dbReference>
<evidence type="ECO:0000256" key="3">
    <source>
        <dbReference type="ARBA" id="ARBA00022763"/>
    </source>
</evidence>
<protein>
    <recommendedName>
        <fullName evidence="8">Abasic site processing protein</fullName>
        <ecNumber evidence="8">3.4.-.-</ecNumber>
    </recommendedName>
</protein>
<dbReference type="PANTHER" id="PTHR13604">
    <property type="entry name" value="DC12-RELATED"/>
    <property type="match status" value="1"/>
</dbReference>
<geneLocation type="plasmid" evidence="9">
    <name>pl1</name>
</geneLocation>
<dbReference type="EC" id="3.4.-.-" evidence="8"/>
<evidence type="ECO:0000256" key="7">
    <source>
        <dbReference type="ARBA" id="ARBA00023239"/>
    </source>
</evidence>
<dbReference type="InterPro" id="IPR003738">
    <property type="entry name" value="SRAP"/>
</dbReference>
<dbReference type="Gene3D" id="3.90.1680.10">
    <property type="entry name" value="SOS response associated peptidase-like"/>
    <property type="match status" value="1"/>
</dbReference>
<gene>
    <name evidence="9" type="ORF">N0A02_33295</name>
</gene>
<proteinExistence type="inferred from homology"/>
<dbReference type="InterPro" id="IPR036590">
    <property type="entry name" value="SRAP-like"/>
</dbReference>
<keyword evidence="3" id="KW-0227">DNA damage</keyword>
<keyword evidence="4 8" id="KW-0378">Hydrolase</keyword>
<keyword evidence="7" id="KW-0456">Lyase</keyword>
<evidence type="ECO:0000256" key="2">
    <source>
        <dbReference type="ARBA" id="ARBA00022670"/>
    </source>
</evidence>
<name>A0ABV1LYI4_9BURK</name>
<keyword evidence="2 8" id="KW-0645">Protease</keyword>
<keyword evidence="5" id="KW-0190">Covalent protein-DNA linkage</keyword>
<keyword evidence="10" id="KW-1185">Reference proteome</keyword>
<dbReference type="EMBL" id="JAOALG010000003">
    <property type="protein sequence ID" value="MEQ5844339.1"/>
    <property type="molecule type" value="Genomic_DNA"/>
</dbReference>
<accession>A0ABV1LYI4</accession>
<organism evidence="9 10">
    <name type="scientific">Paraburkholderia acidicola</name>
    <dbReference type="NCBI Taxonomy" id="1912599"/>
    <lineage>
        <taxon>Bacteria</taxon>
        <taxon>Pseudomonadati</taxon>
        <taxon>Pseudomonadota</taxon>
        <taxon>Betaproteobacteria</taxon>
        <taxon>Burkholderiales</taxon>
        <taxon>Burkholderiaceae</taxon>
        <taxon>Paraburkholderia</taxon>
    </lineage>
</organism>
<evidence type="ECO:0000313" key="10">
    <source>
        <dbReference type="Proteomes" id="UP001469089"/>
    </source>
</evidence>
<reference evidence="9 10" key="1">
    <citation type="journal article" date="2024" name="Chem. Sci.">
        <title>Discovery of a lagriamide polyketide by integrated genome mining, isotopic labeling, and untargeted metabolomics.</title>
        <authorList>
            <person name="Fergusson C.H."/>
            <person name="Saulog J."/>
            <person name="Paulo B.S."/>
            <person name="Wilson D.M."/>
            <person name="Liu D.Y."/>
            <person name="Morehouse N.J."/>
            <person name="Waterworth S."/>
            <person name="Barkei J."/>
            <person name="Gray C.A."/>
            <person name="Kwan J.C."/>
            <person name="Eustaquio A.S."/>
            <person name="Linington R.G."/>
        </authorList>
    </citation>
    <scope>NUCLEOTIDE SEQUENCE [LARGE SCALE GENOMIC DNA]</scope>
    <source>
        <strain evidence="9 10">RL17-338-BIF-B</strain>
    </source>
</reference>
<dbReference type="RefSeq" id="WP_349545937.1">
    <property type="nucleotide sequence ID" value="NZ_JAOALG010000003.1"/>
</dbReference>
<evidence type="ECO:0000256" key="6">
    <source>
        <dbReference type="ARBA" id="ARBA00023125"/>
    </source>
</evidence>
<keyword evidence="9" id="KW-0614">Plasmid</keyword>
<dbReference type="PANTHER" id="PTHR13604:SF0">
    <property type="entry name" value="ABASIC SITE PROCESSING PROTEIN HMCES"/>
    <property type="match status" value="1"/>
</dbReference>
<keyword evidence="6" id="KW-0238">DNA-binding</keyword>
<evidence type="ECO:0000256" key="5">
    <source>
        <dbReference type="ARBA" id="ARBA00023124"/>
    </source>
</evidence>
<dbReference type="Pfam" id="PF02586">
    <property type="entry name" value="SRAP"/>
    <property type="match status" value="1"/>
</dbReference>
<comment type="caution">
    <text evidence="9">The sequence shown here is derived from an EMBL/GenBank/DDBJ whole genome shotgun (WGS) entry which is preliminary data.</text>
</comment>